<sequence length="99" mass="11119">MGRGEADERAPEGSAKRGLWRLMLRLPALRGRLQILTGRSDSLVDLCEAYEDASFTLDRMLREPGSANAAMIKEYQTICSEIESDVIQYCLERPSDVPQ</sequence>
<keyword evidence="2" id="KW-1185">Reference proteome</keyword>
<dbReference type="KEGG" id="rtu:PR017_20485"/>
<evidence type="ECO:0000313" key="1">
    <source>
        <dbReference type="EMBL" id="WFR98137.1"/>
    </source>
</evidence>
<dbReference type="AlphaFoldDB" id="A0AAF1K8K7"/>
<protein>
    <recommendedName>
        <fullName evidence="3">Nodulation protein</fullName>
    </recommendedName>
</protein>
<name>A0AAF1K8K7_9HYPH</name>
<dbReference type="Proteomes" id="UP000249499">
    <property type="component" value="Plasmid pRt1078"/>
</dbReference>
<geneLocation type="plasmid" evidence="1 2">
    <name>pRt1078</name>
</geneLocation>
<organism evidence="1 2">
    <name type="scientific">Rhizobium tumorigenes</name>
    <dbReference type="NCBI Taxonomy" id="2041385"/>
    <lineage>
        <taxon>Bacteria</taxon>
        <taxon>Pseudomonadati</taxon>
        <taxon>Pseudomonadota</taxon>
        <taxon>Alphaproteobacteria</taxon>
        <taxon>Hyphomicrobiales</taxon>
        <taxon>Rhizobiaceae</taxon>
        <taxon>Rhizobium/Agrobacterium group</taxon>
        <taxon>Rhizobium</taxon>
    </lineage>
</organism>
<proteinExistence type="predicted"/>
<evidence type="ECO:0000313" key="2">
    <source>
        <dbReference type="Proteomes" id="UP000249499"/>
    </source>
</evidence>
<accession>A0AAF1K8K7</accession>
<reference evidence="1 2" key="1">
    <citation type="journal article" date="2018" name="Sci. Rep.">
        <title>Rhizobium tumorigenes sp. nov., a novel plant tumorigenic bacterium isolated from cane gall tumors on thornless blackberry.</title>
        <authorList>
            <person name="Kuzmanovi N."/>
            <person name="Smalla K."/>
            <person name="Gronow S."/>
            <person name="PuBawska J."/>
        </authorList>
    </citation>
    <scope>NUCLEOTIDE SEQUENCE [LARGE SCALE GENOMIC DNA]</scope>
    <source>
        <strain evidence="1 2">1078</strain>
    </source>
</reference>
<evidence type="ECO:0008006" key="3">
    <source>
        <dbReference type="Google" id="ProtNLM"/>
    </source>
</evidence>
<reference evidence="2" key="2">
    <citation type="journal article" date="2023" name="MicrobiologyOpen">
        <title>Genomics of the tumorigenes clade of the family Rhizobiaceae and description of Rhizobium rhododendri sp. nov.</title>
        <authorList>
            <person name="Kuzmanovic N."/>
            <person name="diCenzo G.C."/>
            <person name="Bunk B."/>
            <person name="Sproeer C."/>
            <person name="Fruehling A."/>
            <person name="Neumann-Schaal M."/>
            <person name="Overmann J."/>
            <person name="Smalla K."/>
        </authorList>
    </citation>
    <scope>NUCLEOTIDE SEQUENCE [LARGE SCALE GENOMIC DNA]</scope>
    <source>
        <strain evidence="2">1078</strain>
        <plasmid evidence="2">pRt1078</plasmid>
    </source>
</reference>
<keyword evidence="1" id="KW-0614">Plasmid</keyword>
<dbReference type="EMBL" id="CP117256">
    <property type="protein sequence ID" value="WFR98137.1"/>
    <property type="molecule type" value="Genomic_DNA"/>
</dbReference>
<gene>
    <name evidence="1" type="ORF">PR017_20485</name>
</gene>